<evidence type="ECO:0000313" key="11">
    <source>
        <dbReference type="EMBL" id="MDN5122863.1"/>
    </source>
</evidence>
<feature type="domain" description="UVR" evidence="8">
    <location>
        <begin position="203"/>
        <end position="238"/>
    </location>
</feature>
<evidence type="ECO:0000259" key="9">
    <source>
        <dbReference type="PROSITE" id="PS50164"/>
    </source>
</evidence>
<dbReference type="FunFam" id="3.40.1440.10:FF:000001">
    <property type="entry name" value="UvrABC system protein C"/>
    <property type="match status" value="1"/>
</dbReference>
<evidence type="ECO:0000256" key="4">
    <source>
        <dbReference type="ARBA" id="ARBA00022881"/>
    </source>
</evidence>
<dbReference type="GO" id="GO:0009380">
    <property type="term" value="C:excinuclease repair complex"/>
    <property type="evidence" value="ECO:0007669"/>
    <property type="project" value="InterPro"/>
</dbReference>
<dbReference type="Proteomes" id="UP001170364">
    <property type="component" value="Unassembled WGS sequence"/>
</dbReference>
<evidence type="ECO:0000256" key="7">
    <source>
        <dbReference type="HAMAP-Rule" id="MF_00203"/>
    </source>
</evidence>
<dbReference type="Gene3D" id="3.30.420.340">
    <property type="entry name" value="UvrC, RNAse H endonuclease domain"/>
    <property type="match status" value="1"/>
</dbReference>
<dbReference type="Gene3D" id="3.40.1440.10">
    <property type="entry name" value="GIY-YIG endonuclease"/>
    <property type="match status" value="1"/>
</dbReference>
<dbReference type="GO" id="GO:0009432">
    <property type="term" value="P:SOS response"/>
    <property type="evidence" value="ECO:0007669"/>
    <property type="project" value="UniProtKB-UniRule"/>
</dbReference>
<feature type="domain" description="UvrC family homology region profile" evidence="10">
    <location>
        <begin position="254"/>
        <end position="479"/>
    </location>
</feature>
<keyword evidence="4 7" id="KW-0267">Excision nuclease</keyword>
<evidence type="ECO:0000259" key="10">
    <source>
        <dbReference type="PROSITE" id="PS50165"/>
    </source>
</evidence>
<dbReference type="EMBL" id="JAQJJG010000002">
    <property type="protein sequence ID" value="MDN5122863.1"/>
    <property type="molecule type" value="Genomic_DNA"/>
</dbReference>
<dbReference type="GO" id="GO:0009381">
    <property type="term" value="F:excinuclease ABC activity"/>
    <property type="evidence" value="ECO:0007669"/>
    <property type="project" value="UniProtKB-UniRule"/>
</dbReference>
<dbReference type="CDD" id="cd10434">
    <property type="entry name" value="GIY-YIG_UvrC_Cho"/>
    <property type="match status" value="1"/>
</dbReference>
<comment type="function">
    <text evidence="7">The UvrABC repair system catalyzes the recognition and processing of DNA lesions. UvrC both incises the 5' and 3' sides of the lesion. The N-terminal half is responsible for the 3' incision and the C-terminal half is responsible for the 5' incision.</text>
</comment>
<dbReference type="PANTHER" id="PTHR30562">
    <property type="entry name" value="UVRC/OXIDOREDUCTASE"/>
    <property type="match status" value="1"/>
</dbReference>
<name>A0AAW7QAA4_9BACT</name>
<proteinExistence type="inferred from homology"/>
<keyword evidence="6 7" id="KW-0742">SOS response</keyword>
<dbReference type="InterPro" id="IPR001162">
    <property type="entry name" value="UvrC_RNase_H_dom"/>
</dbReference>
<dbReference type="PANTHER" id="PTHR30562:SF1">
    <property type="entry name" value="UVRABC SYSTEM PROTEIN C"/>
    <property type="match status" value="1"/>
</dbReference>
<dbReference type="Pfam" id="PF01541">
    <property type="entry name" value="GIY-YIG"/>
    <property type="match status" value="1"/>
</dbReference>
<dbReference type="Pfam" id="PF08459">
    <property type="entry name" value="UvrC_RNaseH_dom"/>
    <property type="match status" value="1"/>
</dbReference>
<dbReference type="Pfam" id="PF02151">
    <property type="entry name" value="UVR"/>
    <property type="match status" value="1"/>
</dbReference>
<keyword evidence="3 7" id="KW-0228">DNA excision</keyword>
<dbReference type="Gene3D" id="1.10.150.20">
    <property type="entry name" value="5' to 3' exonuclease, C-terminal subdomain"/>
    <property type="match status" value="1"/>
</dbReference>
<gene>
    <name evidence="7 11" type="primary">uvrC</name>
    <name evidence="11" type="ORF">PJV93_02935</name>
</gene>
<dbReference type="InterPro" id="IPR001943">
    <property type="entry name" value="UVR_dom"/>
</dbReference>
<dbReference type="InterPro" id="IPR047296">
    <property type="entry name" value="GIY-YIG_UvrC_Cho"/>
</dbReference>
<dbReference type="InterPro" id="IPR035901">
    <property type="entry name" value="GIY-YIG_endonuc_sf"/>
</dbReference>
<dbReference type="SMART" id="SM00465">
    <property type="entry name" value="GIYc"/>
    <property type="match status" value="1"/>
</dbReference>
<dbReference type="PROSITE" id="PS50165">
    <property type="entry name" value="UVRC"/>
    <property type="match status" value="1"/>
</dbReference>
<evidence type="ECO:0000256" key="3">
    <source>
        <dbReference type="ARBA" id="ARBA00022769"/>
    </source>
</evidence>
<organism evidence="11 12">
    <name type="scientific">Aliarcobacter butzleri</name>
    <dbReference type="NCBI Taxonomy" id="28197"/>
    <lineage>
        <taxon>Bacteria</taxon>
        <taxon>Pseudomonadati</taxon>
        <taxon>Campylobacterota</taxon>
        <taxon>Epsilonproteobacteria</taxon>
        <taxon>Campylobacterales</taxon>
        <taxon>Arcobacteraceae</taxon>
        <taxon>Aliarcobacter</taxon>
    </lineage>
</organism>
<dbReference type="GO" id="GO:0003677">
    <property type="term" value="F:DNA binding"/>
    <property type="evidence" value="ECO:0007669"/>
    <property type="project" value="UniProtKB-UniRule"/>
</dbReference>
<reference evidence="11" key="2">
    <citation type="submission" date="2023-01" db="EMBL/GenBank/DDBJ databases">
        <authorList>
            <person name="Uljanovas D."/>
        </authorList>
    </citation>
    <scope>NUCLEOTIDE SEQUENCE</scope>
    <source>
        <strain evidence="11">S41</strain>
    </source>
</reference>
<evidence type="ECO:0000256" key="5">
    <source>
        <dbReference type="ARBA" id="ARBA00023204"/>
    </source>
</evidence>
<comment type="caution">
    <text evidence="11">The sequence shown here is derived from an EMBL/GenBank/DDBJ whole genome shotgun (WGS) entry which is preliminary data.</text>
</comment>
<dbReference type="Pfam" id="PF22920">
    <property type="entry name" value="UvrC_RNaseH"/>
    <property type="match status" value="1"/>
</dbReference>
<evidence type="ECO:0000313" key="12">
    <source>
        <dbReference type="Proteomes" id="UP001170364"/>
    </source>
</evidence>
<dbReference type="InterPro" id="IPR010994">
    <property type="entry name" value="RuvA_2-like"/>
</dbReference>
<sequence>MNLQEKLQQLPNDAGVYQYFDKNGHLLYIGKAKILKNRVKSYFKFTPKLQPADKLSPRIYKMISEVESCEWIVVPNEHDALILENSLIKQLKPKYNILLRDDKTYPYIFVDFDEDFPRLDITRRIQKSKSIKYFGPYSTGARDMLDSIYEIVPLVQKKSCVKGKKACLFHQIQKCLAPCENKISKEEYAKIVENALEYIYNKTKLISKLNEKMIQYSNDFRFEEAMTLRDRIKTIEKSQIKSGIDLATNEDIDIFAINTNNKKAVIVRMFLRDGKLTSSSHDFLKIDNFDEAFEFDYQEAYERAIINYYDNEIPLLPKEILIAHELEITNELEEFLHTRFNKKIKLINPKKDKKREIVNIALNNCDELLRIENSKNQTSIYEELKELFNLQTLPYLIESFDNSHMMGQATVGAMIVWNQNLNAFDKKAFRHYNLESKDEYSQMKEMLIRRVESFEKNPAPDLWIIDGGETLLKLAFDIVQSVGVNLDIIAIAKEKIDAKAHRAKGSAKDIIHYKTKNGEFKSFNLLTSDKRLQFVQRQRDEAHRFAITFHKKQKRAQDKQISLLQIKGIGEAKIKKLLLYFGEFEKIRKASFDELKTVLNEKDASTILDYFTNFKD</sequence>
<dbReference type="InterPro" id="IPR004791">
    <property type="entry name" value="UvrC"/>
</dbReference>
<dbReference type="Gene3D" id="4.10.860.10">
    <property type="entry name" value="UVR domain"/>
    <property type="match status" value="1"/>
</dbReference>
<dbReference type="GO" id="GO:0005737">
    <property type="term" value="C:cytoplasm"/>
    <property type="evidence" value="ECO:0007669"/>
    <property type="project" value="UniProtKB-SubCell"/>
</dbReference>
<dbReference type="AlphaFoldDB" id="A0AAW7QAA4"/>
<dbReference type="InterPro" id="IPR000305">
    <property type="entry name" value="GIY-YIG_endonuc"/>
</dbReference>
<reference evidence="11" key="1">
    <citation type="journal article" date="2023" name="Microorganisms">
        <title>Genomic Characterization of Arcobacter butzleri Strains Isolated from Various Sources in Lithuania.</title>
        <authorList>
            <person name="Uljanovas D."/>
            <person name="Golz G."/>
            <person name="Fleischmann S."/>
            <person name="Kudirkiene E."/>
            <person name="Kasetiene N."/>
            <person name="Grineviciene A."/>
            <person name="Tamuleviciene E."/>
            <person name="Aksomaitiene J."/>
            <person name="Alter T."/>
            <person name="Malakauskas M."/>
        </authorList>
    </citation>
    <scope>NUCLEOTIDE SEQUENCE</scope>
    <source>
        <strain evidence="11">S41</strain>
    </source>
</reference>
<dbReference type="GO" id="GO:0006289">
    <property type="term" value="P:nucleotide-excision repair"/>
    <property type="evidence" value="ECO:0007669"/>
    <property type="project" value="UniProtKB-UniRule"/>
</dbReference>
<accession>A0AAW7QAA4</accession>
<evidence type="ECO:0000256" key="1">
    <source>
        <dbReference type="ARBA" id="ARBA00022490"/>
    </source>
</evidence>
<evidence type="ECO:0000256" key="6">
    <source>
        <dbReference type="ARBA" id="ARBA00023236"/>
    </source>
</evidence>
<feature type="domain" description="GIY-YIG" evidence="9">
    <location>
        <begin position="12"/>
        <end position="97"/>
    </location>
</feature>
<dbReference type="NCBIfam" id="TIGR00194">
    <property type="entry name" value="uvrC"/>
    <property type="match status" value="1"/>
</dbReference>
<dbReference type="SUPFAM" id="SSF47781">
    <property type="entry name" value="RuvA domain 2-like"/>
    <property type="match status" value="1"/>
</dbReference>
<dbReference type="SUPFAM" id="SSF46600">
    <property type="entry name" value="C-terminal UvrC-binding domain of UvrB"/>
    <property type="match status" value="1"/>
</dbReference>
<comment type="similarity">
    <text evidence="7">Belongs to the UvrC family.</text>
</comment>
<dbReference type="RefSeq" id="WP_301369867.1">
    <property type="nucleotide sequence ID" value="NZ_JAQJJF010000021.1"/>
</dbReference>
<dbReference type="SUPFAM" id="SSF82771">
    <property type="entry name" value="GIY-YIG endonuclease"/>
    <property type="match status" value="1"/>
</dbReference>
<dbReference type="InterPro" id="IPR038476">
    <property type="entry name" value="UvrC_RNase_H_dom_sf"/>
</dbReference>
<evidence type="ECO:0000259" key="8">
    <source>
        <dbReference type="PROSITE" id="PS50151"/>
    </source>
</evidence>
<dbReference type="PROSITE" id="PS50151">
    <property type="entry name" value="UVR"/>
    <property type="match status" value="1"/>
</dbReference>
<protein>
    <recommendedName>
        <fullName evidence="7">UvrABC system protein C</fullName>
        <shortName evidence="7">Protein UvrC</shortName>
    </recommendedName>
    <alternativeName>
        <fullName evidence="7">Excinuclease ABC subunit C</fullName>
    </alternativeName>
</protein>
<dbReference type="InterPro" id="IPR036876">
    <property type="entry name" value="UVR_dom_sf"/>
</dbReference>
<comment type="subunit">
    <text evidence="7">Interacts with UvrB in an incision complex.</text>
</comment>
<comment type="subcellular location">
    <subcellularLocation>
        <location evidence="7">Cytoplasm</location>
    </subcellularLocation>
</comment>
<dbReference type="HAMAP" id="MF_00203">
    <property type="entry name" value="UvrC"/>
    <property type="match status" value="1"/>
</dbReference>
<dbReference type="PROSITE" id="PS50164">
    <property type="entry name" value="GIY_YIG"/>
    <property type="match status" value="1"/>
</dbReference>
<keyword evidence="5 7" id="KW-0234">DNA repair</keyword>
<keyword evidence="1 7" id="KW-0963">Cytoplasm</keyword>
<keyword evidence="2 7" id="KW-0227">DNA damage</keyword>
<dbReference type="InterPro" id="IPR050066">
    <property type="entry name" value="UvrABC_protein_C"/>
</dbReference>
<evidence type="ECO:0000256" key="2">
    <source>
        <dbReference type="ARBA" id="ARBA00022763"/>
    </source>
</evidence>